<evidence type="ECO:0000259" key="1">
    <source>
        <dbReference type="PROSITE" id="PS51462"/>
    </source>
</evidence>
<accession>A0A0G0PAA4</accession>
<evidence type="ECO:0000313" key="3">
    <source>
        <dbReference type="Proteomes" id="UP000034081"/>
    </source>
</evidence>
<dbReference type="SUPFAM" id="SSF55811">
    <property type="entry name" value="Nudix"/>
    <property type="match status" value="1"/>
</dbReference>
<protein>
    <submittedName>
        <fullName evidence="2">NUDIX hydrolase</fullName>
    </submittedName>
</protein>
<dbReference type="InterPro" id="IPR015797">
    <property type="entry name" value="NUDIX_hydrolase-like_dom_sf"/>
</dbReference>
<dbReference type="PROSITE" id="PS51462">
    <property type="entry name" value="NUDIX"/>
    <property type="match status" value="1"/>
</dbReference>
<evidence type="ECO:0000313" key="2">
    <source>
        <dbReference type="EMBL" id="KKQ86226.1"/>
    </source>
</evidence>
<proteinExistence type="predicted"/>
<dbReference type="Proteomes" id="UP000034081">
    <property type="component" value="Unassembled WGS sequence"/>
</dbReference>
<keyword evidence="2" id="KW-0378">Hydrolase</keyword>
<dbReference type="EMBL" id="LBVL01000001">
    <property type="protein sequence ID" value="KKQ86226.1"/>
    <property type="molecule type" value="Genomic_DNA"/>
</dbReference>
<dbReference type="InterPro" id="IPR000086">
    <property type="entry name" value="NUDIX_hydrolase_dom"/>
</dbReference>
<dbReference type="PANTHER" id="PTHR43736">
    <property type="entry name" value="ADP-RIBOSE PYROPHOSPHATASE"/>
    <property type="match status" value="1"/>
</dbReference>
<dbReference type="PANTHER" id="PTHR43736:SF1">
    <property type="entry name" value="DIHYDRONEOPTERIN TRIPHOSPHATE DIPHOSPHATASE"/>
    <property type="match status" value="1"/>
</dbReference>
<dbReference type="STRING" id="1618570.UT08_C0001G0092"/>
<dbReference type="AlphaFoldDB" id="A0A0G0PAA4"/>
<dbReference type="Gene3D" id="3.90.79.10">
    <property type="entry name" value="Nucleoside Triphosphate Pyrophosphohydrolase"/>
    <property type="match status" value="1"/>
</dbReference>
<reference evidence="2 3" key="1">
    <citation type="journal article" date="2015" name="Nature">
        <title>rRNA introns, odd ribosomes, and small enigmatic genomes across a large radiation of phyla.</title>
        <authorList>
            <person name="Brown C.T."/>
            <person name="Hug L.A."/>
            <person name="Thomas B.C."/>
            <person name="Sharon I."/>
            <person name="Castelle C.J."/>
            <person name="Singh A."/>
            <person name="Wilkins M.J."/>
            <person name="Williams K.H."/>
            <person name="Banfield J.F."/>
        </authorList>
    </citation>
    <scope>NUCLEOTIDE SEQUENCE [LARGE SCALE GENOMIC DNA]</scope>
</reference>
<sequence length="152" mass="17421">MQNKNKLGEKNIPTHVVAVFAIVQKRDKFLIAKRSSDDPQAGGMWSVPSGKVELLEGEMVVEETLNKEVMEEVGLEIEDEIIYLGSDGFYRVSGHHVVGLTFLCKWKKGVAKPLEDQEEVKWVTLKEFKQLKNMPDYLTGRFNYLEKYLNSK</sequence>
<name>A0A0G0PAA4_9BACT</name>
<dbReference type="Pfam" id="PF00293">
    <property type="entry name" value="NUDIX"/>
    <property type="match status" value="1"/>
</dbReference>
<dbReference type="GO" id="GO:0016787">
    <property type="term" value="F:hydrolase activity"/>
    <property type="evidence" value="ECO:0007669"/>
    <property type="project" value="UniProtKB-KW"/>
</dbReference>
<feature type="domain" description="Nudix hydrolase" evidence="1">
    <location>
        <begin position="12"/>
        <end position="145"/>
    </location>
</feature>
<comment type="caution">
    <text evidence="2">The sequence shown here is derived from an EMBL/GenBank/DDBJ whole genome shotgun (WGS) entry which is preliminary data.</text>
</comment>
<organism evidence="2 3">
    <name type="scientific">Candidatus Woesebacteria bacterium GW2011_GWB1_38_8</name>
    <dbReference type="NCBI Taxonomy" id="1618570"/>
    <lineage>
        <taxon>Bacteria</taxon>
        <taxon>Candidatus Woeseibacteriota</taxon>
    </lineage>
</organism>
<gene>
    <name evidence="2" type="ORF">UT08_C0001G0092</name>
</gene>